<evidence type="ECO:0000313" key="4">
    <source>
        <dbReference type="Proteomes" id="UP000008631"/>
    </source>
</evidence>
<name>E8QYJ6_ISOPI</name>
<dbReference type="HOGENOM" id="CLU_1967572_0_0_0"/>
<dbReference type="AlphaFoldDB" id="E8QYJ6"/>
<protein>
    <recommendedName>
        <fullName evidence="5">SHOCT domain-containing protein</fullName>
    </recommendedName>
</protein>
<dbReference type="RefSeq" id="WP_013566467.1">
    <property type="nucleotide sequence ID" value="NC_014962.1"/>
</dbReference>
<reference key="1">
    <citation type="submission" date="2010-11" db="EMBL/GenBank/DDBJ databases">
        <title>The complete sequence of chromosome of Isophaera pallida ATCC 43644.</title>
        <authorList>
            <consortium name="US DOE Joint Genome Institute (JGI-PGF)"/>
            <person name="Lucas S."/>
            <person name="Copeland A."/>
            <person name="Lapidus A."/>
            <person name="Bruce D."/>
            <person name="Goodwin L."/>
            <person name="Pitluck S."/>
            <person name="Kyrpides N."/>
            <person name="Mavromatis K."/>
            <person name="Pagani I."/>
            <person name="Ivanova N."/>
            <person name="Saunders E."/>
            <person name="Brettin T."/>
            <person name="Detter J.C."/>
            <person name="Han C."/>
            <person name="Tapia R."/>
            <person name="Land M."/>
            <person name="Hauser L."/>
            <person name="Markowitz V."/>
            <person name="Cheng J.-F."/>
            <person name="Hugenholtz P."/>
            <person name="Woyke T."/>
            <person name="Wu D."/>
            <person name="Eisen J.A."/>
        </authorList>
    </citation>
    <scope>NUCLEOTIDE SEQUENCE</scope>
    <source>
        <strain>ATCC 43644</strain>
    </source>
</reference>
<keyword evidence="2" id="KW-0472">Membrane</keyword>
<evidence type="ECO:0000313" key="3">
    <source>
        <dbReference type="EMBL" id="ADV64179.1"/>
    </source>
</evidence>
<keyword evidence="2" id="KW-1133">Transmembrane helix</keyword>
<dbReference type="EMBL" id="CP002353">
    <property type="protein sequence ID" value="ADV64179.1"/>
    <property type="molecule type" value="Genomic_DNA"/>
</dbReference>
<organism evidence="3 4">
    <name type="scientific">Isosphaera pallida (strain ATCC 43644 / DSM 9630 / IS1B)</name>
    <dbReference type="NCBI Taxonomy" id="575540"/>
    <lineage>
        <taxon>Bacteria</taxon>
        <taxon>Pseudomonadati</taxon>
        <taxon>Planctomycetota</taxon>
        <taxon>Planctomycetia</taxon>
        <taxon>Isosphaerales</taxon>
        <taxon>Isosphaeraceae</taxon>
        <taxon>Isosphaera</taxon>
    </lineage>
</organism>
<dbReference type="Proteomes" id="UP000008631">
    <property type="component" value="Chromosome"/>
</dbReference>
<reference evidence="3 4" key="2">
    <citation type="journal article" date="2011" name="Stand. Genomic Sci.">
        <title>Complete genome sequence of Isosphaera pallida type strain (IS1B).</title>
        <authorList>
            <consortium name="US DOE Joint Genome Institute (JGI-PGF)"/>
            <person name="Goker M."/>
            <person name="Cleland D."/>
            <person name="Saunders E."/>
            <person name="Lapidus A."/>
            <person name="Nolan M."/>
            <person name="Lucas S."/>
            <person name="Hammon N."/>
            <person name="Deshpande S."/>
            <person name="Cheng J.F."/>
            <person name="Tapia R."/>
            <person name="Han C."/>
            <person name="Goodwin L."/>
            <person name="Pitluck S."/>
            <person name="Liolios K."/>
            <person name="Pagani I."/>
            <person name="Ivanova N."/>
            <person name="Mavromatis K."/>
            <person name="Pati A."/>
            <person name="Chen A."/>
            <person name="Palaniappan K."/>
            <person name="Land M."/>
            <person name="Hauser L."/>
            <person name="Chang Y.J."/>
            <person name="Jeffries C.D."/>
            <person name="Detter J.C."/>
            <person name="Beck B."/>
            <person name="Woyke T."/>
            <person name="Bristow J."/>
            <person name="Eisen J.A."/>
            <person name="Markowitz V."/>
            <person name="Hugenholtz P."/>
            <person name="Kyrpides N.C."/>
            <person name="Klenk H.P."/>
        </authorList>
    </citation>
    <scope>NUCLEOTIDE SEQUENCE [LARGE SCALE GENOMIC DNA]</scope>
    <source>
        <strain evidence="4">ATCC 43644 / DSM 9630 / IS1B</strain>
    </source>
</reference>
<feature type="region of interest" description="Disordered" evidence="1">
    <location>
        <begin position="83"/>
        <end position="127"/>
    </location>
</feature>
<evidence type="ECO:0000256" key="1">
    <source>
        <dbReference type="SAM" id="MobiDB-lite"/>
    </source>
</evidence>
<proteinExistence type="predicted"/>
<keyword evidence="2" id="KW-0812">Transmembrane</keyword>
<evidence type="ECO:0008006" key="5">
    <source>
        <dbReference type="Google" id="ProtNLM"/>
    </source>
</evidence>
<gene>
    <name evidence="3" type="ordered locus">Isop_3622</name>
</gene>
<evidence type="ECO:0000256" key="2">
    <source>
        <dbReference type="SAM" id="Phobius"/>
    </source>
</evidence>
<accession>E8QYJ6</accession>
<sequence>MVLWVENLMWLAAAGIGLIVAIAVIIGAFRWWKRSLETDEQEEFNLLTAFTEARDQGDITEEEYRRVRERLIERGRRAGVLPAALDSPRVTSARSSQSPTVADPPVIPPPPDPRLAEATDPDLPTLR</sequence>
<feature type="transmembrane region" description="Helical" evidence="2">
    <location>
        <begin position="12"/>
        <end position="32"/>
    </location>
</feature>
<keyword evidence="4" id="KW-1185">Reference proteome</keyword>
<feature type="compositionally biased region" description="Polar residues" evidence="1">
    <location>
        <begin position="89"/>
        <end position="98"/>
    </location>
</feature>
<dbReference type="InParanoid" id="E8QYJ6"/>
<dbReference type="KEGG" id="ipa:Isop_3622"/>